<name>A0A875S2Y3_EENNA</name>
<keyword evidence="2" id="KW-1133">Transmembrane helix</keyword>
<keyword evidence="2" id="KW-0472">Membrane</keyword>
<dbReference type="OrthoDB" id="2017695at2759"/>
<reference evidence="3" key="1">
    <citation type="submission" date="2020-10" db="EMBL/GenBank/DDBJ databases">
        <authorList>
            <person name="Roach M.J.R."/>
        </authorList>
    </citation>
    <scope>NUCLEOTIDE SEQUENCE</scope>
    <source>
        <strain evidence="3">CBS 1945</strain>
    </source>
</reference>
<dbReference type="Proteomes" id="UP000662931">
    <property type="component" value="Chromosome 2"/>
</dbReference>
<keyword evidence="4" id="KW-1185">Reference proteome</keyword>
<evidence type="ECO:0000313" key="4">
    <source>
        <dbReference type="Proteomes" id="UP000662931"/>
    </source>
</evidence>
<dbReference type="RefSeq" id="XP_038778280.1">
    <property type="nucleotide sequence ID" value="XM_038922352.1"/>
</dbReference>
<proteinExistence type="predicted"/>
<sequence>MVPVISLYYVALAIFAVLFANFNPYLTLPEAANKVSGYIESSTYSLQHNYAKKHGIDHGWADAPYVREARLYCRKFTQSECVKAVIGHVNCIWLRLTTYLVAQYDKLLSPYVSSGLKVIKPYAELAAQKMTPVIELLKPYYVSFKETVKSCNPPIIKVWNQFGGIIRPFLEELHGNVVVMRGWIVLQYQKYLEGYVNLFSEYYQKHFGFVNTWCDENVVPWIKQNGQLLTGIGMVLALASVFPLVIRLLRAITQDAYSMGNGVNTMYSESREEEEQERTTDSRETTPSASHRTQRSFKYSQKVSQTDEEEKFQTQLITEEQGSYEVTSDILSSNDPMSVRSLARSLGPALSPDTELTESKWTSVNSNHRSTSAAALAAAAAATRR</sequence>
<feature type="region of interest" description="Disordered" evidence="1">
    <location>
        <begin position="266"/>
        <end position="304"/>
    </location>
</feature>
<feature type="compositionally biased region" description="Polar residues" evidence="1">
    <location>
        <begin position="287"/>
        <end position="304"/>
    </location>
</feature>
<dbReference type="EMBL" id="CP064813">
    <property type="protein sequence ID" value="QPG74715.1"/>
    <property type="molecule type" value="Genomic_DNA"/>
</dbReference>
<feature type="region of interest" description="Disordered" evidence="1">
    <location>
        <begin position="348"/>
        <end position="367"/>
    </location>
</feature>
<dbReference type="GeneID" id="62195449"/>
<keyword evidence="2" id="KW-0812">Transmembrane</keyword>
<dbReference type="AlphaFoldDB" id="A0A875S2Y3"/>
<evidence type="ECO:0000313" key="3">
    <source>
        <dbReference type="EMBL" id="QPG74715.1"/>
    </source>
</evidence>
<evidence type="ECO:0000256" key="1">
    <source>
        <dbReference type="SAM" id="MobiDB-lite"/>
    </source>
</evidence>
<evidence type="ECO:0000256" key="2">
    <source>
        <dbReference type="SAM" id="Phobius"/>
    </source>
</evidence>
<feature type="transmembrane region" description="Helical" evidence="2">
    <location>
        <begin position="7"/>
        <end position="26"/>
    </location>
</feature>
<feature type="transmembrane region" description="Helical" evidence="2">
    <location>
        <begin position="228"/>
        <end position="249"/>
    </location>
</feature>
<accession>A0A875S2Y3</accession>
<dbReference type="KEGG" id="bnn:FOA43_002048"/>
<organism evidence="3 4">
    <name type="scientific">Eeniella nana</name>
    <name type="common">Yeast</name>
    <name type="synonym">Brettanomyces nanus</name>
    <dbReference type="NCBI Taxonomy" id="13502"/>
    <lineage>
        <taxon>Eukaryota</taxon>
        <taxon>Fungi</taxon>
        <taxon>Dikarya</taxon>
        <taxon>Ascomycota</taxon>
        <taxon>Saccharomycotina</taxon>
        <taxon>Pichiomycetes</taxon>
        <taxon>Pichiales</taxon>
        <taxon>Pichiaceae</taxon>
        <taxon>Brettanomyces</taxon>
    </lineage>
</organism>
<protein>
    <submittedName>
        <fullName evidence="3">Uncharacterized protein</fullName>
    </submittedName>
</protein>
<gene>
    <name evidence="3" type="ORF">FOA43_002048</name>
</gene>